<dbReference type="RefSeq" id="WP_269337536.1">
    <property type="nucleotide sequence ID" value="NZ_JBFSSG010000001.1"/>
</dbReference>
<proteinExistence type="predicted"/>
<gene>
    <name evidence="1" type="ORF">AB6D66_00025</name>
</gene>
<organism evidence="1 2">
    <name type="scientific">Vibrio pomeroyi</name>
    <dbReference type="NCBI Taxonomy" id="198832"/>
    <lineage>
        <taxon>Bacteria</taxon>
        <taxon>Pseudomonadati</taxon>
        <taxon>Pseudomonadota</taxon>
        <taxon>Gammaproteobacteria</taxon>
        <taxon>Vibrionales</taxon>
        <taxon>Vibrionaceae</taxon>
        <taxon>Vibrio</taxon>
    </lineage>
</organism>
<name>A0ABV4MQL6_9VIBR</name>
<dbReference type="Proteomes" id="UP001570071">
    <property type="component" value="Unassembled WGS sequence"/>
</dbReference>
<sequence>MERGGSILLLGAVVLSGAMFFGAINSADPVDEQEVGHVQAALEKVGSFVLDAYPELKEESERYSTELINRHVDAELYKCSGKTCQETLDKLSEFTQALKDECQLTEVSKCHYLPPLKMLERRLTLKIKVNQESNED</sequence>
<evidence type="ECO:0000313" key="2">
    <source>
        <dbReference type="Proteomes" id="UP001570071"/>
    </source>
</evidence>
<accession>A0ABV4MQL6</accession>
<reference evidence="1 2" key="1">
    <citation type="journal article" date="2024" name="ISME J.">
        <title>Tailless and filamentous prophages are predominant in marine Vibrio.</title>
        <authorList>
            <person name="Steensen K."/>
            <person name="Seneca J."/>
            <person name="Bartlau N."/>
            <person name="Yu X.A."/>
            <person name="Hussain F.A."/>
            <person name="Polz M.F."/>
        </authorList>
    </citation>
    <scope>NUCLEOTIDE SEQUENCE [LARGE SCALE GENOMIC DNA]</scope>
    <source>
        <strain evidence="1 2">10N.239.312.F12</strain>
    </source>
</reference>
<comment type="caution">
    <text evidence="1">The sequence shown here is derived from an EMBL/GenBank/DDBJ whole genome shotgun (WGS) entry which is preliminary data.</text>
</comment>
<keyword evidence="2" id="KW-1185">Reference proteome</keyword>
<protein>
    <submittedName>
        <fullName evidence="1">Uncharacterized protein</fullName>
    </submittedName>
</protein>
<evidence type="ECO:0000313" key="1">
    <source>
        <dbReference type="EMBL" id="MEZ8719429.1"/>
    </source>
</evidence>
<dbReference type="EMBL" id="JBFSSG010000001">
    <property type="protein sequence ID" value="MEZ8719429.1"/>
    <property type="molecule type" value="Genomic_DNA"/>
</dbReference>